<feature type="region of interest" description="Disordered" evidence="1">
    <location>
        <begin position="60"/>
        <end position="110"/>
    </location>
</feature>
<keyword evidence="3" id="KW-1185">Reference proteome</keyword>
<dbReference type="Proteomes" id="UP000256964">
    <property type="component" value="Unassembled WGS sequence"/>
</dbReference>
<gene>
    <name evidence="2" type="ORF">OH76DRAFT_943692</name>
</gene>
<reference evidence="2 3" key="1">
    <citation type="journal article" date="2018" name="Biotechnol. Biofuels">
        <title>Integrative visual omics of the white-rot fungus Polyporus brumalis exposes the biotechnological potential of its oxidative enzymes for delignifying raw plant biomass.</title>
        <authorList>
            <person name="Miyauchi S."/>
            <person name="Rancon A."/>
            <person name="Drula E."/>
            <person name="Hage H."/>
            <person name="Chaduli D."/>
            <person name="Favel A."/>
            <person name="Grisel S."/>
            <person name="Henrissat B."/>
            <person name="Herpoel-Gimbert I."/>
            <person name="Ruiz-Duenas F.J."/>
            <person name="Chevret D."/>
            <person name="Hainaut M."/>
            <person name="Lin J."/>
            <person name="Wang M."/>
            <person name="Pangilinan J."/>
            <person name="Lipzen A."/>
            <person name="Lesage-Meessen L."/>
            <person name="Navarro D."/>
            <person name="Riley R."/>
            <person name="Grigoriev I.V."/>
            <person name="Zhou S."/>
            <person name="Raouche S."/>
            <person name="Rosso M.N."/>
        </authorList>
    </citation>
    <scope>NUCLEOTIDE SEQUENCE [LARGE SCALE GENOMIC DNA]</scope>
    <source>
        <strain evidence="2 3">BRFM 1820</strain>
    </source>
</reference>
<feature type="compositionally biased region" description="Basic residues" evidence="1">
    <location>
        <begin position="64"/>
        <end position="76"/>
    </location>
</feature>
<name>A0A371CZ07_9APHY</name>
<organism evidence="2 3">
    <name type="scientific">Lentinus brumalis</name>
    <dbReference type="NCBI Taxonomy" id="2498619"/>
    <lineage>
        <taxon>Eukaryota</taxon>
        <taxon>Fungi</taxon>
        <taxon>Dikarya</taxon>
        <taxon>Basidiomycota</taxon>
        <taxon>Agaricomycotina</taxon>
        <taxon>Agaricomycetes</taxon>
        <taxon>Polyporales</taxon>
        <taxon>Polyporaceae</taxon>
        <taxon>Lentinus</taxon>
    </lineage>
</organism>
<evidence type="ECO:0000313" key="3">
    <source>
        <dbReference type="Proteomes" id="UP000256964"/>
    </source>
</evidence>
<sequence>MLYSPIQSSRVRRRPSYPATAVSAAEPSRSRPSLPAEPGERQARTLFPCTCPRNDAMRVTHSAVRTRRTCRSRRRSFGVQSQHHGSEAVRSPLANVNPLRRLNQMHRRGL</sequence>
<evidence type="ECO:0000313" key="2">
    <source>
        <dbReference type="EMBL" id="RDX45522.1"/>
    </source>
</evidence>
<accession>A0A371CZ07</accession>
<proteinExistence type="predicted"/>
<feature type="region of interest" description="Disordered" evidence="1">
    <location>
        <begin position="1"/>
        <end position="43"/>
    </location>
</feature>
<dbReference type="AlphaFoldDB" id="A0A371CZ07"/>
<dbReference type="EMBL" id="KZ857436">
    <property type="protein sequence ID" value="RDX45522.1"/>
    <property type="molecule type" value="Genomic_DNA"/>
</dbReference>
<protein>
    <submittedName>
        <fullName evidence="2">Uncharacterized protein</fullName>
    </submittedName>
</protein>
<evidence type="ECO:0000256" key="1">
    <source>
        <dbReference type="SAM" id="MobiDB-lite"/>
    </source>
</evidence>